<feature type="compositionally biased region" description="Low complexity" evidence="1">
    <location>
        <begin position="277"/>
        <end position="318"/>
    </location>
</feature>
<feature type="region of interest" description="Disordered" evidence="1">
    <location>
        <begin position="270"/>
        <end position="318"/>
    </location>
</feature>
<accession>A0A814MK72</accession>
<gene>
    <name evidence="3" type="ORF">XAT740_LOCUS17226</name>
</gene>
<keyword evidence="4" id="KW-1185">Reference proteome</keyword>
<dbReference type="EMBL" id="CAJNOR010001119">
    <property type="protein sequence ID" value="CAF1079135.1"/>
    <property type="molecule type" value="Genomic_DNA"/>
</dbReference>
<dbReference type="AlphaFoldDB" id="A0A814MK72"/>
<comment type="caution">
    <text evidence="3">The sequence shown here is derived from an EMBL/GenBank/DDBJ whole genome shotgun (WGS) entry which is preliminary data.</text>
</comment>
<organism evidence="3 4">
    <name type="scientific">Adineta ricciae</name>
    <name type="common">Rotifer</name>
    <dbReference type="NCBI Taxonomy" id="249248"/>
    <lineage>
        <taxon>Eukaryota</taxon>
        <taxon>Metazoa</taxon>
        <taxon>Spiralia</taxon>
        <taxon>Gnathifera</taxon>
        <taxon>Rotifera</taxon>
        <taxon>Eurotatoria</taxon>
        <taxon>Bdelloidea</taxon>
        <taxon>Adinetida</taxon>
        <taxon>Adinetidae</taxon>
        <taxon>Adineta</taxon>
    </lineage>
</organism>
<feature type="signal peptide" evidence="2">
    <location>
        <begin position="1"/>
        <end position="22"/>
    </location>
</feature>
<evidence type="ECO:0000313" key="4">
    <source>
        <dbReference type="Proteomes" id="UP000663828"/>
    </source>
</evidence>
<keyword evidence="2" id="KW-0732">Signal</keyword>
<sequence>MKKVVIVVIYSVLVLLSRPVKSRKCYLCSCEYEWETNDGTCGDADFATNCPLTEVGDKYCFIISTYDGTHETRVFESISSNNLQDSHFIQAVETIALSSTVWLPTTISSVGYGCDWDGCNNVTLANYLPESFQMKIDQTILNTELLDGQLPAKACYSCGKCINDLTAVLCKQVSCPNGICYIDEIHNYFTTAENNCTYNFFSYCEPFTDPVQTPSVRMRATYYIDLPSNRQIEIDEVDIRCTKDYCNSIEVVEYLKGQITTTVNLHPDFRPSRVNATTTTSSTTSQPSMSSSSTTVSASTGSVTTQSTTLPTSTSSTSESARLYPLGIFYVILTFLLL</sequence>
<name>A0A814MK72_ADIRI</name>
<protein>
    <submittedName>
        <fullName evidence="3">Uncharacterized protein</fullName>
    </submittedName>
</protein>
<evidence type="ECO:0000256" key="1">
    <source>
        <dbReference type="SAM" id="MobiDB-lite"/>
    </source>
</evidence>
<feature type="chain" id="PRO_5032919884" evidence="2">
    <location>
        <begin position="23"/>
        <end position="338"/>
    </location>
</feature>
<reference evidence="3" key="1">
    <citation type="submission" date="2021-02" db="EMBL/GenBank/DDBJ databases">
        <authorList>
            <person name="Nowell W R."/>
        </authorList>
    </citation>
    <scope>NUCLEOTIDE SEQUENCE</scope>
</reference>
<evidence type="ECO:0000256" key="2">
    <source>
        <dbReference type="SAM" id="SignalP"/>
    </source>
</evidence>
<evidence type="ECO:0000313" key="3">
    <source>
        <dbReference type="EMBL" id="CAF1079135.1"/>
    </source>
</evidence>
<proteinExistence type="predicted"/>
<dbReference type="Proteomes" id="UP000663828">
    <property type="component" value="Unassembled WGS sequence"/>
</dbReference>